<comment type="caution">
    <text evidence="1">The sequence shown here is derived from an EMBL/GenBank/DDBJ whole genome shotgun (WGS) entry which is preliminary data.</text>
</comment>
<sequence length="23" mass="2381">MELDNDVCAAAAWRVALSTDGDG</sequence>
<feature type="non-terminal residue" evidence="1">
    <location>
        <position position="23"/>
    </location>
</feature>
<reference evidence="1" key="1">
    <citation type="journal article" date="2015" name="Nature">
        <title>Complex archaea that bridge the gap between prokaryotes and eukaryotes.</title>
        <authorList>
            <person name="Spang A."/>
            <person name="Saw J.H."/>
            <person name="Jorgensen S.L."/>
            <person name="Zaremba-Niedzwiedzka K."/>
            <person name="Martijn J."/>
            <person name="Lind A.E."/>
            <person name="van Eijk R."/>
            <person name="Schleper C."/>
            <person name="Guy L."/>
            <person name="Ettema T.J."/>
        </authorList>
    </citation>
    <scope>NUCLEOTIDE SEQUENCE</scope>
</reference>
<proteinExistence type="predicted"/>
<dbReference type="EMBL" id="LAZR01068772">
    <property type="protein sequence ID" value="KKK49007.1"/>
    <property type="molecule type" value="Genomic_DNA"/>
</dbReference>
<name>A0A0F8VXF8_9ZZZZ</name>
<dbReference type="AlphaFoldDB" id="A0A0F8VXF8"/>
<gene>
    <name evidence="1" type="ORF">LCGC14_3139390</name>
</gene>
<evidence type="ECO:0000313" key="1">
    <source>
        <dbReference type="EMBL" id="KKK49007.1"/>
    </source>
</evidence>
<protein>
    <submittedName>
        <fullName evidence="1">Uncharacterized protein</fullName>
    </submittedName>
</protein>
<accession>A0A0F8VXF8</accession>
<organism evidence="1">
    <name type="scientific">marine sediment metagenome</name>
    <dbReference type="NCBI Taxonomy" id="412755"/>
    <lineage>
        <taxon>unclassified sequences</taxon>
        <taxon>metagenomes</taxon>
        <taxon>ecological metagenomes</taxon>
    </lineage>
</organism>